<dbReference type="InterPro" id="IPR027417">
    <property type="entry name" value="P-loop_NTPase"/>
</dbReference>
<evidence type="ECO:0000256" key="3">
    <source>
        <dbReference type="ARBA" id="ARBA00022840"/>
    </source>
</evidence>
<dbReference type="PROSITE" id="PS50893">
    <property type="entry name" value="ABC_TRANSPORTER_2"/>
    <property type="match status" value="1"/>
</dbReference>
<evidence type="ECO:0000313" key="6">
    <source>
        <dbReference type="Proteomes" id="UP000253934"/>
    </source>
</evidence>
<protein>
    <submittedName>
        <fullName evidence="5">ABC transporter ATP-binding protein</fullName>
    </submittedName>
</protein>
<dbReference type="Pfam" id="PF00005">
    <property type="entry name" value="ABC_tran"/>
    <property type="match status" value="1"/>
</dbReference>
<dbReference type="GO" id="GO:0005524">
    <property type="term" value="F:ATP binding"/>
    <property type="evidence" value="ECO:0007669"/>
    <property type="project" value="UniProtKB-KW"/>
</dbReference>
<dbReference type="Proteomes" id="UP000253934">
    <property type="component" value="Unassembled WGS sequence"/>
</dbReference>
<dbReference type="AlphaFoldDB" id="A0A369KRR6"/>
<dbReference type="InterPro" id="IPR050093">
    <property type="entry name" value="ABC_SmlMolc_Importer"/>
</dbReference>
<dbReference type="EMBL" id="QOVW01000063">
    <property type="protein sequence ID" value="RDB36292.1"/>
    <property type="molecule type" value="Genomic_DNA"/>
</dbReference>
<evidence type="ECO:0000259" key="4">
    <source>
        <dbReference type="PROSITE" id="PS50893"/>
    </source>
</evidence>
<sequence length="246" mass="27819">MIKINVKNYTYNNKIAVLKNINIALQQGSITCLIGPSGCGKSTFLRLLMGMECGADGFIKFQKNTLEFSNWNSSQTLFTMVPQIPHLLPWKNIIENIILAIPKEKVAREKTSAFDIAFEALKIVQLETHFKKYPFEISLGMAQRVSLARSLVMDAQAILLDEPFASLDAYTRLILQNWLKQKIAEANKYAILVTHDMHEAFNISQEIHVLSGYPAEIAKTYSEPDKNLFVQYENEILTLLGGDFIS</sequence>
<comment type="caution">
    <text evidence="5">The sequence shown here is derived from an EMBL/GenBank/DDBJ whole genome shotgun (WGS) entry which is preliminary data.</text>
</comment>
<keyword evidence="3 5" id="KW-0067">ATP-binding</keyword>
<keyword evidence="6" id="KW-1185">Reference proteome</keyword>
<dbReference type="InterPro" id="IPR017871">
    <property type="entry name" value="ABC_transporter-like_CS"/>
</dbReference>
<dbReference type="InterPro" id="IPR003439">
    <property type="entry name" value="ABC_transporter-like_ATP-bd"/>
</dbReference>
<dbReference type="PANTHER" id="PTHR42781:SF4">
    <property type="entry name" value="SPERMIDINE_PUTRESCINE IMPORT ATP-BINDING PROTEIN POTA"/>
    <property type="match status" value="1"/>
</dbReference>
<organism evidence="5 6">
    <name type="scientific">Spirobacillus cienkowskii</name>
    <dbReference type="NCBI Taxonomy" id="495820"/>
    <lineage>
        <taxon>Bacteria</taxon>
        <taxon>Pseudomonadati</taxon>
        <taxon>Bdellovibrionota</taxon>
        <taxon>Oligoflexia</taxon>
        <taxon>Silvanigrellales</taxon>
        <taxon>Spirobacillus</taxon>
    </lineage>
</organism>
<keyword evidence="1" id="KW-0813">Transport</keyword>
<dbReference type="PANTHER" id="PTHR42781">
    <property type="entry name" value="SPERMIDINE/PUTRESCINE IMPORT ATP-BINDING PROTEIN POTA"/>
    <property type="match status" value="1"/>
</dbReference>
<reference evidence="5" key="1">
    <citation type="submission" date="2018-04" db="EMBL/GenBank/DDBJ databases">
        <title>Draft genome sequence of the Candidatus Spirobacillus cienkowskii, a pathogen of freshwater Daphnia species, reconstructed from hemolymph metagenomic reads.</title>
        <authorList>
            <person name="Bresciani L."/>
            <person name="Lemos L.N."/>
            <person name="Wale N."/>
            <person name="Lin J.Y."/>
            <person name="Fernandes G.R."/>
            <person name="Duffy M.A."/>
            <person name="Rodrigues J.M."/>
        </authorList>
    </citation>
    <scope>NUCLEOTIDE SEQUENCE [LARGE SCALE GENOMIC DNA]</scope>
    <source>
        <strain evidence="5">Binning01</strain>
    </source>
</reference>
<evidence type="ECO:0000313" key="5">
    <source>
        <dbReference type="EMBL" id="RDB36292.1"/>
    </source>
</evidence>
<accession>A0A369KRR6</accession>
<name>A0A369KRR6_9BACT</name>
<evidence type="ECO:0000256" key="2">
    <source>
        <dbReference type="ARBA" id="ARBA00022741"/>
    </source>
</evidence>
<keyword evidence="2" id="KW-0547">Nucleotide-binding</keyword>
<evidence type="ECO:0000256" key="1">
    <source>
        <dbReference type="ARBA" id="ARBA00022448"/>
    </source>
</evidence>
<dbReference type="SMART" id="SM00382">
    <property type="entry name" value="AAA"/>
    <property type="match status" value="1"/>
</dbReference>
<gene>
    <name evidence="5" type="ORF">DCC88_05810</name>
</gene>
<dbReference type="SUPFAM" id="SSF52540">
    <property type="entry name" value="P-loop containing nucleoside triphosphate hydrolases"/>
    <property type="match status" value="1"/>
</dbReference>
<dbReference type="Gene3D" id="3.40.50.300">
    <property type="entry name" value="P-loop containing nucleotide triphosphate hydrolases"/>
    <property type="match status" value="1"/>
</dbReference>
<dbReference type="InterPro" id="IPR003593">
    <property type="entry name" value="AAA+_ATPase"/>
</dbReference>
<dbReference type="PROSITE" id="PS00211">
    <property type="entry name" value="ABC_TRANSPORTER_1"/>
    <property type="match status" value="1"/>
</dbReference>
<feature type="domain" description="ABC transporter" evidence="4">
    <location>
        <begin position="1"/>
        <end position="237"/>
    </location>
</feature>
<proteinExistence type="predicted"/>
<dbReference type="GO" id="GO:0016887">
    <property type="term" value="F:ATP hydrolysis activity"/>
    <property type="evidence" value="ECO:0007669"/>
    <property type="project" value="InterPro"/>
</dbReference>